<name>F0ZFN7_DICPU</name>
<keyword evidence="1" id="KW-1133">Transmembrane helix</keyword>
<organism evidence="3 4">
    <name type="scientific">Dictyostelium purpureum</name>
    <name type="common">Slime mold</name>
    <dbReference type="NCBI Taxonomy" id="5786"/>
    <lineage>
        <taxon>Eukaryota</taxon>
        <taxon>Amoebozoa</taxon>
        <taxon>Evosea</taxon>
        <taxon>Eumycetozoa</taxon>
        <taxon>Dictyostelia</taxon>
        <taxon>Dictyosteliales</taxon>
        <taxon>Dictyosteliaceae</taxon>
        <taxon>Dictyostelium</taxon>
    </lineage>
</organism>
<dbReference type="GeneID" id="10503629"/>
<sequence length="630" mass="69565">MKYYLFFIFLIINNINSFVITFNNSVISECTSITPCDLSKRNVWENNEAPIDGDDVLIDLSSYSVKYSIYLVANRLDIELSSFTLYGQQQATDSDTLEELLTYLTINNSNLTIINQFNIQNSVLNINEKKVNNNKISINNLISNQTYTTLGGFLNIECNTTQFEGGSTFTEIIGDTNFTVNSDASFDSVILHSSSGFFTTMGTTYFTKEFFSSSIVHFGGNQTIFSSLSTINTMFLGGQMSITSGVRVTVNNYIQLNSRSSIAILQKSQLYLTNSINNKLILNEEIVLLDNSFLYIQSGFIISKMGAQMNGTIIIGDANDQTAFSNIEQPFVNILSQGNVTLFSSTFNHVNIISNNAWLNIESSSFINSLSNQGVTNIYSGVSLTLSGSSSSSTVNLAGTLTAQSYLNAHAIYINNNGALYSNDKVDATIYSTSGDIYFNSPNSTSFAKSISIQESGTLTLNKPSLYIQNNFAMDTGSLQISSVQLNSFSALIQIDGYANIGSISFVISLNNGQIKPRNHDTIILFSTNHTLNNLININETNIKFSNLQDVKFNIIKDSTGNINLVFYESSSFSTWKIIVIVLVGCAVIILSIISAIYFIKKRKNSSIGEEGIQFNTKDKYNRYNTFGDQ</sequence>
<dbReference type="InParanoid" id="F0ZFN7"/>
<protein>
    <recommendedName>
        <fullName evidence="5">Auto-transporter adhesin head GIN domain-containing protein</fullName>
    </recommendedName>
</protein>
<keyword evidence="1" id="KW-0812">Transmembrane</keyword>
<feature type="chain" id="PRO_5003263596" description="Auto-transporter adhesin head GIN domain-containing protein" evidence="2">
    <location>
        <begin position="18"/>
        <end position="630"/>
    </location>
</feature>
<dbReference type="RefSeq" id="XP_003286235.1">
    <property type="nucleotide sequence ID" value="XM_003286187.1"/>
</dbReference>
<dbReference type="KEGG" id="dpp:DICPUDRAFT_150188"/>
<keyword evidence="2" id="KW-0732">Signal</keyword>
<dbReference type="AlphaFoldDB" id="F0ZFN7"/>
<accession>F0ZFN7</accession>
<dbReference type="VEuPathDB" id="AmoebaDB:DICPUDRAFT_150188"/>
<dbReference type="Proteomes" id="UP000001064">
    <property type="component" value="Unassembled WGS sequence"/>
</dbReference>
<feature type="transmembrane region" description="Helical" evidence="1">
    <location>
        <begin position="578"/>
        <end position="600"/>
    </location>
</feature>
<evidence type="ECO:0000256" key="2">
    <source>
        <dbReference type="SAM" id="SignalP"/>
    </source>
</evidence>
<evidence type="ECO:0008006" key="5">
    <source>
        <dbReference type="Google" id="ProtNLM"/>
    </source>
</evidence>
<dbReference type="EMBL" id="GL871004">
    <property type="protein sequence ID" value="EGC37265.1"/>
    <property type="molecule type" value="Genomic_DNA"/>
</dbReference>
<gene>
    <name evidence="3" type="ORF">DICPUDRAFT_150188</name>
</gene>
<reference evidence="4" key="1">
    <citation type="journal article" date="2011" name="Genome Biol.">
        <title>Comparative genomics of the social amoebae Dictyostelium discoideum and Dictyostelium purpureum.</title>
        <authorList>
            <consortium name="US DOE Joint Genome Institute (JGI-PGF)"/>
            <person name="Sucgang R."/>
            <person name="Kuo A."/>
            <person name="Tian X."/>
            <person name="Salerno W."/>
            <person name="Parikh A."/>
            <person name="Feasley C.L."/>
            <person name="Dalin E."/>
            <person name="Tu H."/>
            <person name="Huang E."/>
            <person name="Barry K."/>
            <person name="Lindquist E."/>
            <person name="Shapiro H."/>
            <person name="Bruce D."/>
            <person name="Schmutz J."/>
            <person name="Salamov A."/>
            <person name="Fey P."/>
            <person name="Gaudet P."/>
            <person name="Anjard C."/>
            <person name="Babu M.M."/>
            <person name="Basu S."/>
            <person name="Bushmanova Y."/>
            <person name="van der Wel H."/>
            <person name="Katoh-Kurasawa M."/>
            <person name="Dinh C."/>
            <person name="Coutinho P.M."/>
            <person name="Saito T."/>
            <person name="Elias M."/>
            <person name="Schaap P."/>
            <person name="Kay R.R."/>
            <person name="Henrissat B."/>
            <person name="Eichinger L."/>
            <person name="Rivero F."/>
            <person name="Putnam N.H."/>
            <person name="West C.M."/>
            <person name="Loomis W.F."/>
            <person name="Chisholm R.L."/>
            <person name="Shaulsky G."/>
            <person name="Strassmann J.E."/>
            <person name="Queller D.C."/>
            <person name="Kuspa A."/>
            <person name="Grigoriev I.V."/>
        </authorList>
    </citation>
    <scope>NUCLEOTIDE SEQUENCE [LARGE SCALE GENOMIC DNA]</scope>
    <source>
        <strain evidence="4">QSDP1</strain>
    </source>
</reference>
<evidence type="ECO:0000313" key="4">
    <source>
        <dbReference type="Proteomes" id="UP000001064"/>
    </source>
</evidence>
<feature type="signal peptide" evidence="2">
    <location>
        <begin position="1"/>
        <end position="17"/>
    </location>
</feature>
<keyword evidence="1" id="KW-0472">Membrane</keyword>
<evidence type="ECO:0000313" key="3">
    <source>
        <dbReference type="EMBL" id="EGC37265.1"/>
    </source>
</evidence>
<proteinExistence type="predicted"/>
<evidence type="ECO:0000256" key="1">
    <source>
        <dbReference type="SAM" id="Phobius"/>
    </source>
</evidence>
<keyword evidence="4" id="KW-1185">Reference proteome</keyword>